<dbReference type="InterPro" id="IPR007960">
    <property type="entry name" value="TAS2R"/>
</dbReference>
<dbReference type="RefSeq" id="XP_072845044.1">
    <property type="nucleotide sequence ID" value="XM_072988943.1"/>
</dbReference>
<protein>
    <recommendedName>
        <fullName evidence="11">Taste receptor type 2 member 40</fullName>
    </recommendedName>
</protein>
<dbReference type="PANTHER" id="PTHR11394">
    <property type="entry name" value="TASTE RECEPTOR TYPE 2"/>
    <property type="match status" value="1"/>
</dbReference>
<organism evidence="15 16">
    <name type="scientific">Pogona vitticeps</name>
    <name type="common">central bearded dragon</name>
    <dbReference type="NCBI Taxonomy" id="103695"/>
    <lineage>
        <taxon>Eukaryota</taxon>
        <taxon>Metazoa</taxon>
        <taxon>Chordata</taxon>
        <taxon>Craniata</taxon>
        <taxon>Vertebrata</taxon>
        <taxon>Euteleostomi</taxon>
        <taxon>Lepidosauria</taxon>
        <taxon>Squamata</taxon>
        <taxon>Bifurcata</taxon>
        <taxon>Unidentata</taxon>
        <taxon>Episquamata</taxon>
        <taxon>Toxicofera</taxon>
        <taxon>Iguania</taxon>
        <taxon>Acrodonta</taxon>
        <taxon>Agamidae</taxon>
        <taxon>Amphibolurinae</taxon>
        <taxon>Pogona</taxon>
    </lineage>
</organism>
<evidence type="ECO:0000256" key="13">
    <source>
        <dbReference type="SAM" id="MobiDB-lite"/>
    </source>
</evidence>
<evidence type="ECO:0000256" key="14">
    <source>
        <dbReference type="SAM" id="Phobius"/>
    </source>
</evidence>
<feature type="compositionally biased region" description="Low complexity" evidence="13">
    <location>
        <begin position="145"/>
        <end position="154"/>
    </location>
</feature>
<name>A0ABM5FI08_9SAUR</name>
<accession>A0ABM5FI08</accession>
<reference evidence="15" key="1">
    <citation type="submission" date="2025-05" db="UniProtKB">
        <authorList>
            <consortium name="RefSeq"/>
        </authorList>
    </citation>
    <scope>NUCLEOTIDE SEQUENCE [LARGE SCALE GENOMIC DNA]</scope>
</reference>
<evidence type="ECO:0000256" key="10">
    <source>
        <dbReference type="ARBA" id="ARBA00023224"/>
    </source>
</evidence>
<comment type="subcellular location">
    <subcellularLocation>
        <location evidence="1">Membrane</location>
        <topology evidence="1">Multi-pass membrane protein</topology>
    </subcellularLocation>
</comment>
<evidence type="ECO:0000256" key="4">
    <source>
        <dbReference type="ARBA" id="ARBA00022606"/>
    </source>
</evidence>
<dbReference type="PANTHER" id="PTHR11394:SF47">
    <property type="entry name" value="TASTE RECEPTOR TYPE 2 MEMBER 40"/>
    <property type="match status" value="1"/>
</dbReference>
<keyword evidence="10" id="KW-0807">Transducer</keyword>
<sequence length="166" mass="19078">MSISWFFLHTVNIWCATWLSIFYCVKVTSFPNRLFFWLKSRINVLAPRLLNVLASLLLLTSLWRHTRNLRENGIALKDLSTHVHIKVMKSILLYLFLYVLYFTGMTLGVANIFEFGTPERLVTEILLSSLIYHSCDWSGTSGHRSNSSSSINNNDLHHIPGYSEGP</sequence>
<proteinExistence type="inferred from homology"/>
<evidence type="ECO:0000256" key="12">
    <source>
        <dbReference type="RuleBase" id="RU004423"/>
    </source>
</evidence>
<evidence type="ECO:0000256" key="5">
    <source>
        <dbReference type="ARBA" id="ARBA00022692"/>
    </source>
</evidence>
<evidence type="ECO:0000256" key="11">
    <source>
        <dbReference type="ARBA" id="ARBA00044110"/>
    </source>
</evidence>
<gene>
    <name evidence="16" type="primary">LOC140704259</name>
</gene>
<evidence type="ECO:0000313" key="15">
    <source>
        <dbReference type="Proteomes" id="UP001652642"/>
    </source>
</evidence>
<keyword evidence="9" id="KW-0675">Receptor</keyword>
<dbReference type="Pfam" id="PF05296">
    <property type="entry name" value="TAS2R"/>
    <property type="match status" value="1"/>
</dbReference>
<evidence type="ECO:0000256" key="7">
    <source>
        <dbReference type="ARBA" id="ARBA00023040"/>
    </source>
</evidence>
<comment type="similarity">
    <text evidence="2 12">Belongs to the G-protein coupled receptor T2R family.</text>
</comment>
<evidence type="ECO:0000256" key="2">
    <source>
        <dbReference type="ARBA" id="ARBA00007376"/>
    </source>
</evidence>
<dbReference type="Proteomes" id="UP001652642">
    <property type="component" value="Chromosome 2"/>
</dbReference>
<evidence type="ECO:0000256" key="8">
    <source>
        <dbReference type="ARBA" id="ARBA00023136"/>
    </source>
</evidence>
<evidence type="ECO:0000256" key="6">
    <source>
        <dbReference type="ARBA" id="ARBA00022989"/>
    </source>
</evidence>
<keyword evidence="3" id="KW-0919">Taste</keyword>
<evidence type="ECO:0000256" key="3">
    <source>
        <dbReference type="ARBA" id="ARBA00022480"/>
    </source>
</evidence>
<keyword evidence="8 14" id="KW-0472">Membrane</keyword>
<evidence type="ECO:0000256" key="1">
    <source>
        <dbReference type="ARBA" id="ARBA00004141"/>
    </source>
</evidence>
<feature type="transmembrane region" description="Helical" evidence="14">
    <location>
        <begin position="6"/>
        <end position="25"/>
    </location>
</feature>
<evidence type="ECO:0000256" key="9">
    <source>
        <dbReference type="ARBA" id="ARBA00023170"/>
    </source>
</evidence>
<dbReference type="GeneID" id="140704259"/>
<evidence type="ECO:0000313" key="16">
    <source>
        <dbReference type="RefSeq" id="XP_072845044.1"/>
    </source>
</evidence>
<keyword evidence="15" id="KW-1185">Reference proteome</keyword>
<keyword evidence="5 14" id="KW-0812">Transmembrane</keyword>
<keyword evidence="4" id="KW-0716">Sensory transduction</keyword>
<feature type="transmembrane region" description="Helical" evidence="14">
    <location>
        <begin position="91"/>
        <end position="113"/>
    </location>
</feature>
<feature type="transmembrane region" description="Helical" evidence="14">
    <location>
        <begin position="45"/>
        <end position="63"/>
    </location>
</feature>
<feature type="region of interest" description="Disordered" evidence="13">
    <location>
        <begin position="143"/>
        <end position="166"/>
    </location>
</feature>
<keyword evidence="7" id="KW-0297">G-protein coupled receptor</keyword>
<keyword evidence="6 14" id="KW-1133">Transmembrane helix</keyword>
<reference evidence="16" key="2">
    <citation type="submission" date="2025-08" db="UniProtKB">
        <authorList>
            <consortium name="RefSeq"/>
        </authorList>
    </citation>
    <scope>IDENTIFICATION</scope>
</reference>